<sequence>MSLWAEYHGVVDDLFTHPESVECVRYVRLLSKVNWKHFAADEVSEMRGHLQKYLVGVDPSGEIRSLSGYENFPDVVSQIVQQNRN</sequence>
<keyword evidence="4" id="KW-0378">Hydrolase</keyword>
<evidence type="ECO:0000256" key="2">
    <source>
        <dbReference type="ARBA" id="ARBA00023098"/>
    </source>
</evidence>
<evidence type="ECO:0000259" key="3">
    <source>
        <dbReference type="Pfam" id="PF12357"/>
    </source>
</evidence>
<dbReference type="InterPro" id="IPR015679">
    <property type="entry name" value="PLipase_D_fam"/>
</dbReference>
<keyword evidence="2" id="KW-0443">Lipid metabolism</keyword>
<reference evidence="4 6" key="1">
    <citation type="journal article" date="2017" name="Nature">
        <title>The sunflower genome provides insights into oil metabolism, flowering and Asterid evolution.</title>
        <authorList>
            <person name="Badouin H."/>
            <person name="Gouzy J."/>
            <person name="Grassa C.J."/>
            <person name="Murat F."/>
            <person name="Staton S.E."/>
            <person name="Cottret L."/>
            <person name="Lelandais-Briere C."/>
            <person name="Owens G.L."/>
            <person name="Carrere S."/>
            <person name="Mayjonade B."/>
            <person name="Legrand L."/>
            <person name="Gill N."/>
            <person name="Kane N.C."/>
            <person name="Bowers J.E."/>
            <person name="Hubner S."/>
            <person name="Bellec A."/>
            <person name="Berard A."/>
            <person name="Berges H."/>
            <person name="Blanchet N."/>
            <person name="Boniface M.C."/>
            <person name="Brunel D."/>
            <person name="Catrice O."/>
            <person name="Chaidir N."/>
            <person name="Claudel C."/>
            <person name="Donnadieu C."/>
            <person name="Faraut T."/>
            <person name="Fievet G."/>
            <person name="Helmstetter N."/>
            <person name="King M."/>
            <person name="Knapp S.J."/>
            <person name="Lai Z."/>
            <person name="Le Paslier M.C."/>
            <person name="Lippi Y."/>
            <person name="Lorenzon L."/>
            <person name="Mandel J.R."/>
            <person name="Marage G."/>
            <person name="Marchand G."/>
            <person name="Marquand E."/>
            <person name="Bret-Mestries E."/>
            <person name="Morien E."/>
            <person name="Nambeesan S."/>
            <person name="Nguyen T."/>
            <person name="Pegot-Espagnet P."/>
            <person name="Pouilly N."/>
            <person name="Raftis F."/>
            <person name="Sallet E."/>
            <person name="Schiex T."/>
            <person name="Thomas J."/>
            <person name="Vandecasteele C."/>
            <person name="Vares D."/>
            <person name="Vear F."/>
            <person name="Vautrin S."/>
            <person name="Crespi M."/>
            <person name="Mangin B."/>
            <person name="Burke J.M."/>
            <person name="Salse J."/>
            <person name="Munos S."/>
            <person name="Vincourt P."/>
            <person name="Rieseberg L.H."/>
            <person name="Langlade N.B."/>
        </authorList>
    </citation>
    <scope>NUCLEOTIDE SEQUENCE [LARGE SCALE GENOMIC DNA]</scope>
    <source>
        <strain evidence="6">cv. SF193</strain>
        <tissue evidence="4">Leaves</tissue>
    </source>
</reference>
<dbReference type="Proteomes" id="UP000215914">
    <property type="component" value="Chromosome 12"/>
</dbReference>
<dbReference type="Gramene" id="mRNA:HanXRQr2_Chr13g0618361">
    <property type="protein sequence ID" value="CDS:HanXRQr2_Chr13g0618361.1"/>
    <property type="gene ID" value="HanXRQr2_Chr13g0618361"/>
</dbReference>
<dbReference type="InParanoid" id="A0A251SZI5"/>
<dbReference type="EMBL" id="MNCJ02000328">
    <property type="protein sequence ID" value="KAF5776001.1"/>
    <property type="molecule type" value="Genomic_DNA"/>
</dbReference>
<dbReference type="InterPro" id="IPR024632">
    <property type="entry name" value="PLipase_D_C"/>
</dbReference>
<keyword evidence="1" id="KW-0677">Repeat</keyword>
<reference evidence="4" key="3">
    <citation type="submission" date="2020-06" db="EMBL/GenBank/DDBJ databases">
        <title>Helianthus annuus Genome sequencing and assembly Release 2.</title>
        <authorList>
            <person name="Gouzy J."/>
            <person name="Langlade N."/>
            <person name="Munos S."/>
        </authorList>
    </citation>
    <scope>NUCLEOTIDE SEQUENCE</scope>
    <source>
        <tissue evidence="4">Leaves</tissue>
    </source>
</reference>
<name>A0A251SZI5_HELAN</name>
<dbReference type="OMA" id="IGHLEEC"/>
<proteinExistence type="predicted"/>
<evidence type="ECO:0000256" key="1">
    <source>
        <dbReference type="ARBA" id="ARBA00022737"/>
    </source>
</evidence>
<evidence type="ECO:0000313" key="5">
    <source>
        <dbReference type="EMBL" id="OTG04114.1"/>
    </source>
</evidence>
<dbReference type="STRING" id="4232.A0A251SZI5"/>
<accession>A0A251SZI5</accession>
<organism evidence="5 6">
    <name type="scientific">Helianthus annuus</name>
    <name type="common">Common sunflower</name>
    <dbReference type="NCBI Taxonomy" id="4232"/>
    <lineage>
        <taxon>Eukaryota</taxon>
        <taxon>Viridiplantae</taxon>
        <taxon>Streptophyta</taxon>
        <taxon>Embryophyta</taxon>
        <taxon>Tracheophyta</taxon>
        <taxon>Spermatophyta</taxon>
        <taxon>Magnoliopsida</taxon>
        <taxon>eudicotyledons</taxon>
        <taxon>Gunneridae</taxon>
        <taxon>Pentapetalae</taxon>
        <taxon>asterids</taxon>
        <taxon>campanulids</taxon>
        <taxon>Asterales</taxon>
        <taxon>Asteraceae</taxon>
        <taxon>Asteroideae</taxon>
        <taxon>Heliantheae alliance</taxon>
        <taxon>Heliantheae</taxon>
        <taxon>Helianthus</taxon>
    </lineage>
</organism>
<reference evidence="5" key="2">
    <citation type="submission" date="2017-02" db="EMBL/GenBank/DDBJ databases">
        <title>Sunflower complete genome.</title>
        <authorList>
            <person name="Langlade N."/>
            <person name="Munos S."/>
        </authorList>
    </citation>
    <scope>NUCLEOTIDE SEQUENCE [LARGE SCALE GENOMIC DNA]</scope>
    <source>
        <tissue evidence="5">Leaves</tissue>
    </source>
</reference>
<keyword evidence="6" id="KW-1185">Reference proteome</keyword>
<evidence type="ECO:0000313" key="6">
    <source>
        <dbReference type="Proteomes" id="UP000215914"/>
    </source>
</evidence>
<gene>
    <name evidence="5" type="ORF">HannXRQ_Chr12g0358731</name>
    <name evidence="4" type="ORF">HanXRQr2_Chr13g0618361</name>
</gene>
<dbReference type="PANTHER" id="PTHR18896">
    <property type="entry name" value="PHOSPHOLIPASE D"/>
    <property type="match status" value="1"/>
</dbReference>
<feature type="domain" description="Phospholipase D C-terminal" evidence="3">
    <location>
        <begin position="12"/>
        <end position="80"/>
    </location>
</feature>
<dbReference type="GO" id="GO:0004630">
    <property type="term" value="F:phospholipase D activity"/>
    <property type="evidence" value="ECO:0007669"/>
    <property type="project" value="UniProtKB-EC"/>
</dbReference>
<protein>
    <submittedName>
        <fullName evidence="4 5">Phospholipase D</fullName>
        <ecNumber evidence="4">3.1.4.4</ecNumber>
    </submittedName>
</protein>
<dbReference type="AlphaFoldDB" id="A0A251SZI5"/>
<dbReference type="GO" id="GO:0006629">
    <property type="term" value="P:lipid metabolic process"/>
    <property type="evidence" value="ECO:0007669"/>
    <property type="project" value="UniProtKB-KW"/>
</dbReference>
<dbReference type="EMBL" id="CM007901">
    <property type="protein sequence ID" value="OTG04114.1"/>
    <property type="molecule type" value="Genomic_DNA"/>
</dbReference>
<evidence type="ECO:0000313" key="4">
    <source>
        <dbReference type="EMBL" id="KAF5776001.1"/>
    </source>
</evidence>
<dbReference type="Pfam" id="PF12357">
    <property type="entry name" value="PLD_C"/>
    <property type="match status" value="1"/>
</dbReference>
<dbReference type="EC" id="3.1.4.4" evidence="4"/>
<dbReference type="PANTHER" id="PTHR18896:SF65">
    <property type="entry name" value="PHOSPHOLIPASE D BETA 1"/>
    <property type="match status" value="1"/>
</dbReference>